<organism evidence="1">
    <name type="scientific">uncultured virus</name>
    <dbReference type="NCBI Taxonomy" id="340016"/>
    <lineage>
        <taxon>Viruses</taxon>
        <taxon>environmental samples</taxon>
    </lineage>
</organism>
<name>A0A218MKS7_9VIRU</name>
<reference evidence="1" key="2">
    <citation type="journal article" date="2017" name="Nat. Commun.">
        <title>Single-virus genomics reveals hidden cosmopolitan and abundant viruses.</title>
        <authorList>
            <person name="Martinez-Hernandez F."/>
            <person name="Fornas O."/>
            <person name="Lluesma Gomez M."/>
            <person name="Bolduc B."/>
            <person name="de la Cruz Pena M.J."/>
            <person name="Martinez J.M."/>
            <person name="Anton J."/>
            <person name="Gasol J.M."/>
            <person name="Rosselli R."/>
            <person name="Rodriguez-Valera F."/>
            <person name="Sullivan M.B."/>
            <person name="Acinas S.G."/>
            <person name="Martinez-Garcia M."/>
        </authorList>
    </citation>
    <scope>NUCLEOTIDE SEQUENCE</scope>
</reference>
<accession>A0A218MKS7</accession>
<dbReference type="EMBL" id="KY052801">
    <property type="protein sequence ID" value="ASE99880.1"/>
    <property type="molecule type" value="Genomic_DNA"/>
</dbReference>
<proteinExistence type="predicted"/>
<sequence length="81" mass="8821">MALVVFFNDSRSTPLRINNEVYSGLRELISFKYSLALKLGSTHFNALVSGLSLIPNKSNEVAQFLGSILNPSLATVISFTS</sequence>
<protein>
    <submittedName>
        <fullName evidence="1">Uncharacterized protein</fullName>
    </submittedName>
</protein>
<evidence type="ECO:0000313" key="1">
    <source>
        <dbReference type="EMBL" id="ASE99880.1"/>
    </source>
</evidence>
<reference evidence="1" key="1">
    <citation type="submission" date="2016-10" db="EMBL/GenBank/DDBJ databases">
        <authorList>
            <person name="Varghese N."/>
        </authorList>
    </citation>
    <scope>NUCLEOTIDE SEQUENCE</scope>
</reference>